<protein>
    <submittedName>
        <fullName evidence="1">Uncharacterized protein</fullName>
    </submittedName>
</protein>
<organism evidence="1 2">
    <name type="scientific">Botryotinia convoluta</name>
    <dbReference type="NCBI Taxonomy" id="54673"/>
    <lineage>
        <taxon>Eukaryota</taxon>
        <taxon>Fungi</taxon>
        <taxon>Dikarya</taxon>
        <taxon>Ascomycota</taxon>
        <taxon>Pezizomycotina</taxon>
        <taxon>Leotiomycetes</taxon>
        <taxon>Helotiales</taxon>
        <taxon>Sclerotiniaceae</taxon>
        <taxon>Botryotinia</taxon>
    </lineage>
</organism>
<dbReference type="AlphaFoldDB" id="A0A4Z1HCC9"/>
<accession>A0A4Z1HCC9</accession>
<gene>
    <name evidence="1" type="ORF">BCON_0424g00090</name>
</gene>
<dbReference type="EMBL" id="PQXN01000422">
    <property type="protein sequence ID" value="TGO45092.1"/>
    <property type="molecule type" value="Genomic_DNA"/>
</dbReference>
<evidence type="ECO:0000313" key="1">
    <source>
        <dbReference type="EMBL" id="TGO45092.1"/>
    </source>
</evidence>
<comment type="caution">
    <text evidence="1">The sequence shown here is derived from an EMBL/GenBank/DDBJ whole genome shotgun (WGS) entry which is preliminary data.</text>
</comment>
<proteinExistence type="predicted"/>
<evidence type="ECO:0000313" key="2">
    <source>
        <dbReference type="Proteomes" id="UP000297527"/>
    </source>
</evidence>
<dbReference type="Proteomes" id="UP000297527">
    <property type="component" value="Unassembled WGS sequence"/>
</dbReference>
<reference evidence="1 2" key="1">
    <citation type="submission" date="2017-12" db="EMBL/GenBank/DDBJ databases">
        <title>Comparative genomics of Botrytis spp.</title>
        <authorList>
            <person name="Valero-Jimenez C.A."/>
            <person name="Tapia P."/>
            <person name="Veloso J."/>
            <person name="Silva-Moreno E."/>
            <person name="Staats M."/>
            <person name="Valdes J.H."/>
            <person name="Van Kan J.A.L."/>
        </authorList>
    </citation>
    <scope>NUCLEOTIDE SEQUENCE [LARGE SCALE GENOMIC DNA]</scope>
    <source>
        <strain evidence="1 2">MUCL11595</strain>
    </source>
</reference>
<sequence>MISDGPKKLLRSIDDEASTNVFKGAVFPKGAVEEEMGSEVCDSTVKMTVPRELPDRRPDRLLADIVTL</sequence>
<name>A0A4Z1HCC9_9HELO</name>
<keyword evidence="2" id="KW-1185">Reference proteome</keyword>